<protein>
    <submittedName>
        <fullName evidence="1">Uncharacterized protein</fullName>
    </submittedName>
</protein>
<organism evidence="1 2">
    <name type="scientific">Phaeosphaeria nodorum (strain SN15 / ATCC MYA-4574 / FGSC 10173)</name>
    <name type="common">Glume blotch fungus</name>
    <name type="synonym">Parastagonospora nodorum</name>
    <dbReference type="NCBI Taxonomy" id="321614"/>
    <lineage>
        <taxon>Eukaryota</taxon>
        <taxon>Fungi</taxon>
        <taxon>Dikarya</taxon>
        <taxon>Ascomycota</taxon>
        <taxon>Pezizomycotina</taxon>
        <taxon>Dothideomycetes</taxon>
        <taxon>Pleosporomycetidae</taxon>
        <taxon>Pleosporales</taxon>
        <taxon>Pleosporineae</taxon>
        <taxon>Phaeosphaeriaceae</taxon>
        <taxon>Parastagonospora</taxon>
    </lineage>
</organism>
<dbReference type="KEGG" id="pno:SNOG_02331"/>
<evidence type="ECO:0000313" key="1">
    <source>
        <dbReference type="EMBL" id="EAT90543.1"/>
    </source>
</evidence>
<dbReference type="InParanoid" id="Q0V0Y3"/>
<proteinExistence type="predicted"/>
<dbReference type="EMBL" id="CH445327">
    <property type="protein sequence ID" value="EAT90543.1"/>
    <property type="molecule type" value="Genomic_DNA"/>
</dbReference>
<gene>
    <name evidence="1" type="ORF">SNOG_02331</name>
</gene>
<accession>Q0V0Y3</accession>
<dbReference type="RefSeq" id="XP_001792941.1">
    <property type="nucleotide sequence ID" value="XM_001792889.1"/>
</dbReference>
<sequence length="268" mass="29886">MPDLASVVAADPYKQADAAKSSGMALCSFNTTAATVSSFDATKFDFMGLPPELRLHVYNNVQHILRIQLPIRKVKIFTLDLDLTLSKISRQIKPSRLIQAIIDGAFMSKSDPSDGSKRMAFLCESQLQTFALYISRHVRVSRDMGEADSEAVVMEADFMRSYFNHAISQLRVHKILAIHILVDMGSAAGFENPIEFASYFWATMSDVNQPSLDTCHDLRIQVTIVVQLGKAEKTRTAMEDATIRSRFDTSHIEYTVEEVAGELNILTS</sequence>
<dbReference type="Proteomes" id="UP000001055">
    <property type="component" value="Unassembled WGS sequence"/>
</dbReference>
<dbReference type="AlphaFoldDB" id="Q0V0Y3"/>
<reference evidence="2" key="1">
    <citation type="journal article" date="2007" name="Plant Cell">
        <title>Dothideomycete-plant interactions illuminated by genome sequencing and EST analysis of the wheat pathogen Stagonospora nodorum.</title>
        <authorList>
            <person name="Hane J.K."/>
            <person name="Lowe R.G."/>
            <person name="Solomon P.S."/>
            <person name="Tan K.C."/>
            <person name="Schoch C.L."/>
            <person name="Spatafora J.W."/>
            <person name="Crous P.W."/>
            <person name="Kodira C."/>
            <person name="Birren B.W."/>
            <person name="Galagan J.E."/>
            <person name="Torriani S.F."/>
            <person name="McDonald B.A."/>
            <person name="Oliver R.P."/>
        </authorList>
    </citation>
    <scope>NUCLEOTIDE SEQUENCE [LARGE SCALE GENOMIC DNA]</scope>
    <source>
        <strain evidence="2">SN15 / ATCC MYA-4574 / FGSC 10173</strain>
    </source>
</reference>
<dbReference type="GeneID" id="5969791"/>
<name>Q0V0Y3_PHANO</name>
<evidence type="ECO:0000313" key="2">
    <source>
        <dbReference type="Proteomes" id="UP000001055"/>
    </source>
</evidence>